<evidence type="ECO:0000313" key="5">
    <source>
        <dbReference type="Proteomes" id="UP000599688"/>
    </source>
</evidence>
<organism evidence="4 5">
    <name type="scientific">Psychroflexus salis</name>
    <dbReference type="NCBI Taxonomy" id="1526574"/>
    <lineage>
        <taxon>Bacteria</taxon>
        <taxon>Pseudomonadati</taxon>
        <taxon>Bacteroidota</taxon>
        <taxon>Flavobacteriia</taxon>
        <taxon>Flavobacteriales</taxon>
        <taxon>Flavobacteriaceae</taxon>
        <taxon>Psychroflexus</taxon>
    </lineage>
</organism>
<feature type="domain" description="Secretion system C-terminal sorting" evidence="3">
    <location>
        <begin position="211"/>
        <end position="279"/>
    </location>
</feature>
<dbReference type="AlphaFoldDB" id="A0A916ZSM5"/>
<dbReference type="Proteomes" id="UP000599688">
    <property type="component" value="Unassembled WGS sequence"/>
</dbReference>
<proteinExistence type="predicted"/>
<dbReference type="EMBL" id="BMGL01000006">
    <property type="protein sequence ID" value="GGE12333.1"/>
    <property type="molecule type" value="Genomic_DNA"/>
</dbReference>
<gene>
    <name evidence="4" type="ORF">GCM10010831_12200</name>
</gene>
<keyword evidence="5" id="KW-1185">Reference proteome</keyword>
<feature type="region of interest" description="Disordered" evidence="2">
    <location>
        <begin position="1"/>
        <end position="40"/>
    </location>
</feature>
<comment type="caution">
    <text evidence="4">The sequence shown here is derived from an EMBL/GenBank/DDBJ whole genome shotgun (WGS) entry which is preliminary data.</text>
</comment>
<evidence type="ECO:0000256" key="1">
    <source>
        <dbReference type="ARBA" id="ARBA00022729"/>
    </source>
</evidence>
<keyword evidence="1" id="KW-0732">Signal</keyword>
<protein>
    <recommendedName>
        <fullName evidence="3">Secretion system C-terminal sorting domain-containing protein</fullName>
    </recommendedName>
</protein>
<feature type="compositionally biased region" description="Polar residues" evidence="2">
    <location>
        <begin position="1"/>
        <end position="20"/>
    </location>
</feature>
<evidence type="ECO:0000256" key="2">
    <source>
        <dbReference type="SAM" id="MobiDB-lite"/>
    </source>
</evidence>
<reference evidence="4 5" key="1">
    <citation type="journal article" date="2014" name="Int. J. Syst. Evol. Microbiol.">
        <title>Complete genome sequence of Corynebacterium casei LMG S-19264T (=DSM 44701T), isolated from a smear-ripened cheese.</title>
        <authorList>
            <consortium name="US DOE Joint Genome Institute (JGI-PGF)"/>
            <person name="Walter F."/>
            <person name="Albersmeier A."/>
            <person name="Kalinowski J."/>
            <person name="Ruckert C."/>
        </authorList>
    </citation>
    <scope>NUCLEOTIDE SEQUENCE [LARGE SCALE GENOMIC DNA]</scope>
    <source>
        <strain evidence="4 5">CGMCC 1.12925</strain>
    </source>
</reference>
<evidence type="ECO:0000313" key="4">
    <source>
        <dbReference type="EMBL" id="GGE12333.1"/>
    </source>
</evidence>
<dbReference type="Pfam" id="PF18962">
    <property type="entry name" value="Por_Secre_tail"/>
    <property type="match status" value="1"/>
</dbReference>
<sequence>MGMYAQQTLSHSVSQDSDTGTVACASNPDQQPNTGDEGISDNVFYRTYTPSDFGFSGDFDAMGIAFVAEFTDVAGSNPTVTNTVRLFTSDQAFPAGTLTEVASKTFDVSAADDGVLFEVMFDSPVVVDASTELIVAVDIVANPGPPNNYDFRIGANDAGQDSPSYLTSTACGLTSPGTFAAINFPDNHLILNLIGETTLNTDNFALSQISVYPNPVKESLNIDLPLSLELKSVGLFDLLGRKTDANFIDGKINVTSLNSGIYLLKIETTGGLRTQKIIID</sequence>
<dbReference type="InterPro" id="IPR026444">
    <property type="entry name" value="Secre_tail"/>
</dbReference>
<name>A0A916ZSM5_9FLAO</name>
<dbReference type="NCBIfam" id="TIGR04183">
    <property type="entry name" value="Por_Secre_tail"/>
    <property type="match status" value="1"/>
</dbReference>
<evidence type="ECO:0000259" key="3">
    <source>
        <dbReference type="Pfam" id="PF18962"/>
    </source>
</evidence>
<accession>A0A916ZSM5</accession>